<name>A0ABT7B4V9_9CYAN</name>
<dbReference type="EMBL" id="JAQOSO010000023">
    <property type="protein sequence ID" value="MDJ1173556.1"/>
    <property type="molecule type" value="Genomic_DNA"/>
</dbReference>
<dbReference type="SUPFAM" id="SSF52540">
    <property type="entry name" value="P-loop containing nucleoside triphosphate hydrolases"/>
    <property type="match status" value="1"/>
</dbReference>
<dbReference type="Proteomes" id="UP001235849">
    <property type="component" value="Unassembled WGS sequence"/>
</dbReference>
<proteinExistence type="predicted"/>
<protein>
    <submittedName>
        <fullName evidence="1">Recombinase family protein</fullName>
    </submittedName>
</protein>
<evidence type="ECO:0000313" key="2">
    <source>
        <dbReference type="Proteomes" id="UP001235849"/>
    </source>
</evidence>
<keyword evidence="2" id="KW-1185">Reference proteome</keyword>
<comment type="caution">
    <text evidence="1">The sequence shown here is derived from an EMBL/GenBank/DDBJ whole genome shotgun (WGS) entry which is preliminary data.</text>
</comment>
<gene>
    <name evidence="1" type="ORF">PMG25_05560</name>
</gene>
<accession>A0ABT7B4V9</accession>
<organism evidence="1 2">
    <name type="scientific">Roseofilum capinflatum BLCC-M114</name>
    <dbReference type="NCBI Taxonomy" id="3022440"/>
    <lineage>
        <taxon>Bacteria</taxon>
        <taxon>Bacillati</taxon>
        <taxon>Cyanobacteriota</taxon>
        <taxon>Cyanophyceae</taxon>
        <taxon>Desertifilales</taxon>
        <taxon>Desertifilaceae</taxon>
        <taxon>Roseofilum</taxon>
        <taxon>Roseofilum capinflatum</taxon>
    </lineage>
</organism>
<sequence>MSFNSLWIVGPSRRGKTRRLVEYIGEQVGPDMESGSTANPMILVLAATGDNRLDLDDRLTRLDPPRGGLLSQTTTPLGFCLNQVSLFWPQLMQQLAIESQFPVRLRPETEQELAQALWQEELDREALSLDGVSPVRLVRQLLDTWALAAASGVAIADIPTILEEGQLGNLGKNPDIWENIGVALQQWRSWCLTHGFLTYGLALDLYGQHLIGDRHYQTYLLDRYQSLCADDVDEYPAIMRYLFELFLEQERPCLFTYNPDGGIRVGLNADPQYIAQIARRCHIEDLREQPNPGLAGILNLEEIEQVINPLFAQPVRLPPESIQSVQTVSRSQLLRETAETLIDVIKNQHIPPQDIAIIAPGLDDIARYTLLHLLDRADIPLRPLNEQRPLIASPLIRALLTLLTLVYPGLGRLVNREAIAEMLIVLSHPLLGTPQPNQPPPYWIDPVRAGLIADHCYVPDPDHPHLLPMEVFERWDRLGHLPSNAYNQIRTWIENQKQEYSERLLTTPLIFLDRAITRFLLTHTLPYDQLAAIRELMETAHHYWQIHQRLHPERSPLKQFIQLLRQGTISANPYPVRPTGPKANAVTLATIFQYRSSRLSHRYHFWLDASSPLWLKGGAANLWAAPLFLQHRLGKPWTVEHTQEADEERLRRILLDLLSRVEERLYLCHSDLAVNGTEQTGPLFALVSASLELRNQEELIGSND</sequence>
<reference evidence="1 2" key="1">
    <citation type="submission" date="2023-01" db="EMBL/GenBank/DDBJ databases">
        <title>Novel diversity within Roseofilum (Cyanobacteria; Desertifilaceae) from marine benthic mats with descriptions of four novel species.</title>
        <authorList>
            <person name="Wang Y."/>
            <person name="Berthold D.E."/>
            <person name="Hu J."/>
            <person name="Lefler F.W."/>
            <person name="Laughinghouse H.D. IV."/>
        </authorList>
    </citation>
    <scope>NUCLEOTIDE SEQUENCE [LARGE SCALE GENOMIC DNA]</scope>
    <source>
        <strain evidence="1 2">BLCC-M114</strain>
    </source>
</reference>
<evidence type="ECO:0000313" key="1">
    <source>
        <dbReference type="EMBL" id="MDJ1173556.1"/>
    </source>
</evidence>
<dbReference type="InterPro" id="IPR027417">
    <property type="entry name" value="P-loop_NTPase"/>
</dbReference>
<dbReference type="RefSeq" id="WP_283765911.1">
    <property type="nucleotide sequence ID" value="NZ_JAQOSO010000023.1"/>
</dbReference>